<evidence type="ECO:0000313" key="2">
    <source>
        <dbReference type="EMBL" id="UOD33691.1"/>
    </source>
</evidence>
<dbReference type="RefSeq" id="WP_243490204.1">
    <property type="nucleotide sequence ID" value="NZ_CP063361.1"/>
</dbReference>
<proteinExistence type="predicted"/>
<organism evidence="2 3">
    <name type="scientific">Massilia violaceinigra</name>
    <dbReference type="NCBI Taxonomy" id="2045208"/>
    <lineage>
        <taxon>Bacteria</taxon>
        <taxon>Pseudomonadati</taxon>
        <taxon>Pseudomonadota</taxon>
        <taxon>Betaproteobacteria</taxon>
        <taxon>Burkholderiales</taxon>
        <taxon>Oxalobacteraceae</taxon>
        <taxon>Telluria group</taxon>
        <taxon>Massilia</taxon>
    </lineage>
</organism>
<feature type="region of interest" description="Disordered" evidence="1">
    <location>
        <begin position="61"/>
        <end position="83"/>
    </location>
</feature>
<gene>
    <name evidence="2" type="ORF">INH39_26825</name>
</gene>
<evidence type="ECO:0000256" key="1">
    <source>
        <dbReference type="SAM" id="MobiDB-lite"/>
    </source>
</evidence>
<protein>
    <submittedName>
        <fullName evidence="2">Uncharacterized protein</fullName>
    </submittedName>
</protein>
<reference evidence="2 3" key="1">
    <citation type="submission" date="2020-10" db="EMBL/GenBank/DDBJ databases">
        <title>Genome analysis of Massilia species.</title>
        <authorList>
            <person name="Jung D.-H."/>
        </authorList>
    </citation>
    <scope>NUCLEOTIDE SEQUENCE [LARGE SCALE GENOMIC DNA]</scope>
    <source>
        <strain evidence="3">sipir</strain>
    </source>
</reference>
<dbReference type="EMBL" id="CP063361">
    <property type="protein sequence ID" value="UOD33691.1"/>
    <property type="molecule type" value="Genomic_DNA"/>
</dbReference>
<evidence type="ECO:0000313" key="3">
    <source>
        <dbReference type="Proteomes" id="UP000831532"/>
    </source>
</evidence>
<dbReference type="Proteomes" id="UP000831532">
    <property type="component" value="Chromosome"/>
</dbReference>
<keyword evidence="3" id="KW-1185">Reference proteome</keyword>
<name>A0ABY4AG08_9BURK</name>
<accession>A0ABY4AG08</accession>
<sequence length="83" mass="8981">MEIEHGNVVYRLAAAAKALAKDRPSALPMPMEAAATLWVADPSSPRRSTADLERQLKRPLEQWLPSEIPAAHTSGARGASHAR</sequence>